<evidence type="ECO:0000256" key="1">
    <source>
        <dbReference type="SAM" id="MobiDB-lite"/>
    </source>
</evidence>
<reference evidence="4" key="1">
    <citation type="journal article" date="2019" name="Int. J. Syst. Evol. Microbiol.">
        <title>The Global Catalogue of Microorganisms (GCM) 10K type strain sequencing project: providing services to taxonomists for standard genome sequencing and annotation.</title>
        <authorList>
            <consortium name="The Broad Institute Genomics Platform"/>
            <consortium name="The Broad Institute Genome Sequencing Center for Infectious Disease"/>
            <person name="Wu L."/>
            <person name="Ma J."/>
        </authorList>
    </citation>
    <scope>NUCLEOTIDE SEQUENCE [LARGE SCALE GENOMIC DNA]</scope>
    <source>
        <strain evidence="4">JCM 16929</strain>
    </source>
</reference>
<keyword evidence="2" id="KW-1133">Transmembrane helix</keyword>
<comment type="caution">
    <text evidence="3">The sequence shown here is derived from an EMBL/GenBank/DDBJ whole genome shotgun (WGS) entry which is preliminary data.</text>
</comment>
<keyword evidence="2" id="KW-0472">Membrane</keyword>
<evidence type="ECO:0000313" key="4">
    <source>
        <dbReference type="Proteomes" id="UP001501490"/>
    </source>
</evidence>
<dbReference type="EMBL" id="BAABAB010000021">
    <property type="protein sequence ID" value="GAA3624526.1"/>
    <property type="molecule type" value="Genomic_DNA"/>
</dbReference>
<sequence>MHTNPEVLALLALGEHAADPADRAHLDACLRCRDELETLRRLINPDPVEGGDRATTPDAPSEAVWAAIQAELGFIPVTRSWPSVPEAGVAPAPAPSAPEPSVPEPSVPEPGVPEPRRLDPRLALVVSVLVVLILALGLWVALG</sequence>
<organism evidence="3 4">
    <name type="scientific">Microlunatus ginsengisoli</name>
    <dbReference type="NCBI Taxonomy" id="363863"/>
    <lineage>
        <taxon>Bacteria</taxon>
        <taxon>Bacillati</taxon>
        <taxon>Actinomycetota</taxon>
        <taxon>Actinomycetes</taxon>
        <taxon>Propionibacteriales</taxon>
        <taxon>Propionibacteriaceae</taxon>
        <taxon>Microlunatus</taxon>
    </lineage>
</organism>
<feature type="transmembrane region" description="Helical" evidence="2">
    <location>
        <begin position="122"/>
        <end position="142"/>
    </location>
</feature>
<evidence type="ECO:0000313" key="3">
    <source>
        <dbReference type="EMBL" id="GAA3624526.1"/>
    </source>
</evidence>
<protein>
    <recommendedName>
        <fullName evidence="5">Zinc-finger</fullName>
    </recommendedName>
</protein>
<evidence type="ECO:0000256" key="2">
    <source>
        <dbReference type="SAM" id="Phobius"/>
    </source>
</evidence>
<proteinExistence type="predicted"/>
<evidence type="ECO:0008006" key="5">
    <source>
        <dbReference type="Google" id="ProtNLM"/>
    </source>
</evidence>
<gene>
    <name evidence="3" type="ORF">GCM10022236_28520</name>
</gene>
<accession>A0ABP7A404</accession>
<keyword evidence="2" id="KW-0812">Transmembrane</keyword>
<feature type="region of interest" description="Disordered" evidence="1">
    <location>
        <begin position="85"/>
        <end position="113"/>
    </location>
</feature>
<keyword evidence="4" id="KW-1185">Reference proteome</keyword>
<dbReference type="Proteomes" id="UP001501490">
    <property type="component" value="Unassembled WGS sequence"/>
</dbReference>
<dbReference type="RefSeq" id="WP_344805627.1">
    <property type="nucleotide sequence ID" value="NZ_BAABAB010000021.1"/>
</dbReference>
<name>A0ABP7A404_9ACTN</name>
<feature type="compositionally biased region" description="Pro residues" evidence="1">
    <location>
        <begin position="92"/>
        <end position="113"/>
    </location>
</feature>